<keyword evidence="3" id="KW-1185">Reference proteome</keyword>
<reference evidence="3" key="1">
    <citation type="journal article" date="2019" name="Int. J. Syst. Evol. Microbiol.">
        <title>The Global Catalogue of Microorganisms (GCM) 10K type strain sequencing project: providing services to taxonomists for standard genome sequencing and annotation.</title>
        <authorList>
            <consortium name="The Broad Institute Genomics Platform"/>
            <consortium name="The Broad Institute Genome Sequencing Center for Infectious Disease"/>
            <person name="Wu L."/>
            <person name="Ma J."/>
        </authorList>
    </citation>
    <scope>NUCLEOTIDE SEQUENCE [LARGE SCALE GENOMIC DNA]</scope>
    <source>
        <strain evidence="3">JCM 17986</strain>
    </source>
</reference>
<dbReference type="EMBL" id="BAABHS010000004">
    <property type="protein sequence ID" value="GAA4954725.1"/>
    <property type="molecule type" value="Genomic_DNA"/>
</dbReference>
<sequence>MTNRLAGEGTGVAATTSSGPATQVSAAEPAPLVRPYIDLTPVVDAGVHPADPHGIGYAVKVRIVAWGVDARHAGTALQRADDYARNFGFIVLARLASYGTVLSAAPLVDTARRRCARREVDYGQAWWIVPHFAISPDDFERAANAVRARWAAEAAAHRELRTDGAGDDEP</sequence>
<feature type="compositionally biased region" description="Polar residues" evidence="1">
    <location>
        <begin position="13"/>
        <end position="25"/>
    </location>
</feature>
<evidence type="ECO:0000313" key="3">
    <source>
        <dbReference type="Proteomes" id="UP001500466"/>
    </source>
</evidence>
<accession>A0ABP9GZN6</accession>
<proteinExistence type="predicted"/>
<evidence type="ECO:0000313" key="2">
    <source>
        <dbReference type="EMBL" id="GAA4954725.1"/>
    </source>
</evidence>
<feature type="region of interest" description="Disordered" evidence="1">
    <location>
        <begin position="1"/>
        <end position="25"/>
    </location>
</feature>
<dbReference type="Proteomes" id="UP001500466">
    <property type="component" value="Unassembled WGS sequence"/>
</dbReference>
<protein>
    <submittedName>
        <fullName evidence="2">Uncharacterized protein</fullName>
    </submittedName>
</protein>
<gene>
    <name evidence="2" type="ORF">GCM10023205_15640</name>
</gene>
<name>A0ABP9GZN6_9ACTN</name>
<organism evidence="2 3">
    <name type="scientific">Yinghuangia aomiensis</name>
    <dbReference type="NCBI Taxonomy" id="676205"/>
    <lineage>
        <taxon>Bacteria</taxon>
        <taxon>Bacillati</taxon>
        <taxon>Actinomycetota</taxon>
        <taxon>Actinomycetes</taxon>
        <taxon>Kitasatosporales</taxon>
        <taxon>Streptomycetaceae</taxon>
        <taxon>Yinghuangia</taxon>
    </lineage>
</organism>
<comment type="caution">
    <text evidence="2">The sequence shown here is derived from an EMBL/GenBank/DDBJ whole genome shotgun (WGS) entry which is preliminary data.</text>
</comment>
<evidence type="ECO:0000256" key="1">
    <source>
        <dbReference type="SAM" id="MobiDB-lite"/>
    </source>
</evidence>
<dbReference type="RefSeq" id="WP_345674560.1">
    <property type="nucleotide sequence ID" value="NZ_BAABHS010000004.1"/>
</dbReference>